<comment type="cofactor">
    <cofactor evidence="1">
        <name>Mg(2+)</name>
        <dbReference type="ChEBI" id="CHEBI:18420"/>
    </cofactor>
</comment>
<dbReference type="STRING" id="71139.A0A058ZS60"/>
<dbReference type="SUPFAM" id="SSF53738">
    <property type="entry name" value="Phosphoglucomutase, first 3 domains"/>
    <property type="match status" value="1"/>
</dbReference>
<evidence type="ECO:0000313" key="7">
    <source>
        <dbReference type="Proteomes" id="UP000030711"/>
    </source>
</evidence>
<dbReference type="InterPro" id="IPR005846">
    <property type="entry name" value="A-D-PHexomutase_a/b/a-III"/>
</dbReference>
<organism evidence="6">
    <name type="scientific">Eucalyptus grandis</name>
    <name type="common">Flooded gum</name>
    <dbReference type="NCBI Taxonomy" id="71139"/>
    <lineage>
        <taxon>Eukaryota</taxon>
        <taxon>Viridiplantae</taxon>
        <taxon>Streptophyta</taxon>
        <taxon>Embryophyta</taxon>
        <taxon>Tracheophyta</taxon>
        <taxon>Spermatophyta</taxon>
        <taxon>Magnoliopsida</taxon>
        <taxon>eudicotyledons</taxon>
        <taxon>Gunneridae</taxon>
        <taxon>Pentapetalae</taxon>
        <taxon>rosids</taxon>
        <taxon>malvids</taxon>
        <taxon>Myrtales</taxon>
        <taxon>Myrtaceae</taxon>
        <taxon>Myrtoideae</taxon>
        <taxon>Eucalypteae</taxon>
        <taxon>Eucalyptus</taxon>
    </lineage>
</organism>
<feature type="compositionally biased region" description="Basic residues" evidence="3">
    <location>
        <begin position="1"/>
        <end position="13"/>
    </location>
</feature>
<proteinExistence type="predicted"/>
<reference evidence="5" key="4">
    <citation type="submission" date="2023-07" db="EMBL/GenBank/DDBJ databases">
        <authorList>
            <person name="Myburg A.A."/>
            <person name="Grattapaglia D."/>
            <person name="Tuskan G.A."/>
            <person name="Hellsten U."/>
            <person name="Hayes R.D."/>
            <person name="Grimwood J."/>
            <person name="Jenkins J."/>
            <person name="Lindquist E."/>
            <person name="Tice H."/>
            <person name="Bauer D."/>
            <person name="Goodstein D.M."/>
            <person name="Dubchak I."/>
            <person name="Poliakov A."/>
            <person name="Mizrachi E."/>
            <person name="Kullan A.R."/>
            <person name="Hussey S.G."/>
            <person name="Pinard D."/>
            <person name="Van D.M."/>
            <person name="Singh P."/>
            <person name="Van J.I."/>
            <person name="Silva-Junior O.B."/>
            <person name="Togawa R.C."/>
            <person name="Pappas M.R."/>
            <person name="Faria D.A."/>
            <person name="Sansaloni C.P."/>
            <person name="Petroli C.D."/>
            <person name="Yang X."/>
            <person name="Ranjan P."/>
            <person name="Tschaplinski T.J."/>
            <person name="Ye C.Y."/>
            <person name="Li T."/>
            <person name="Sterck L."/>
            <person name="Vanneste K."/>
            <person name="Murat F."/>
            <person name="Soler M."/>
            <person name="Clemente H.S."/>
            <person name="Saidi N."/>
            <person name="Cassan-Wang H."/>
            <person name="Dunand C."/>
            <person name="Hefer C.A."/>
            <person name="Bornberg-Bauer E."/>
            <person name="Kersting A.R."/>
            <person name="Vining K."/>
            <person name="Amarasinghe V."/>
            <person name="Ranik M."/>
            <person name="Naithani S."/>
            <person name="Elser J."/>
            <person name="Boyd A.E."/>
            <person name="Liston A."/>
            <person name="Spatafora J.W."/>
            <person name="Dharmwardhana P."/>
            <person name="Raja R."/>
            <person name="Sullivan C."/>
            <person name="Romanel E."/>
            <person name="Alves-Ferreira M."/>
            <person name="Kulheim C."/>
            <person name="Foley W."/>
            <person name="Carocha V."/>
            <person name="Paiva J."/>
            <person name="Kudrna D."/>
            <person name="Brommonschenkel S.H."/>
            <person name="Pasquali G."/>
            <person name="Byrne M."/>
            <person name="Rigault P."/>
            <person name="Tibbits J."/>
            <person name="Spokevicius A."/>
            <person name="Jones R.C."/>
            <person name="Steane D.A."/>
            <person name="Vaillancourt R.E."/>
            <person name="Potts B.M."/>
            <person name="Joubert F."/>
            <person name="Barry K."/>
            <person name="Pappas G.J."/>
            <person name="Strauss S.H."/>
            <person name="Jaiswal P."/>
            <person name="Grima-Pettenati J."/>
            <person name="Salse J."/>
            <person name="Van D.P."/>
            <person name="Rokhsar D.S."/>
            <person name="Schmutz J."/>
        </authorList>
    </citation>
    <scope>NUCLEOTIDE SEQUENCE</scope>
    <source>
        <tissue evidence="5">Leaf extractions</tissue>
    </source>
</reference>
<dbReference type="PANTHER" id="PTHR42946">
    <property type="entry name" value="PHOSPHOHEXOSE MUTASE"/>
    <property type="match status" value="1"/>
</dbReference>
<evidence type="ECO:0000256" key="3">
    <source>
        <dbReference type="SAM" id="MobiDB-lite"/>
    </source>
</evidence>
<dbReference type="EMBL" id="MU848645">
    <property type="protein sequence ID" value="KAK2632217.1"/>
    <property type="molecule type" value="Genomic_DNA"/>
</dbReference>
<dbReference type="OMA" id="DARMYRY"/>
<dbReference type="InterPro" id="IPR050060">
    <property type="entry name" value="Phosphoglucosamine_mutase"/>
</dbReference>
<sequence>MGHAGQARRRHLRLAPPQPGRHVPQPHPEPRGQDCHGPHSGCRPRQLGRPWDCLRHRRGPLWRGRCRGQPDQWGQAHRPQSAIVLREHPGTTVVTDARTSVALTRFITERGGHHCLYRVGYRNVIDKGVQLNQDGIETHLMMETSGLGALKENYFLDDGAYMVVKIIIEMVRMKLAGFNDGIGSLIEDLEEPLESTELRINVIAEPRHAKVKAVEAIEAFRQYIEEGKLQGWELDSCGDCWVSEGCLVDSNETPAAIDARMYRYGIDNDQLSHFLNSN</sequence>
<dbReference type="Pfam" id="PF02880">
    <property type="entry name" value="PGM_PMM_III"/>
    <property type="match status" value="1"/>
</dbReference>
<feature type="domain" description="Alpha-D-phosphohexomutase alpha/beta/alpha" evidence="4">
    <location>
        <begin position="87"/>
        <end position="171"/>
    </location>
</feature>
<dbReference type="GO" id="GO:0005975">
    <property type="term" value="P:carbohydrate metabolic process"/>
    <property type="evidence" value="ECO:0007669"/>
    <property type="project" value="InterPro"/>
</dbReference>
<dbReference type="AlphaFoldDB" id="A0A058ZS60"/>
<evidence type="ECO:0000313" key="5">
    <source>
        <dbReference type="EMBL" id="KAK2632217.1"/>
    </source>
</evidence>
<protein>
    <recommendedName>
        <fullName evidence="4">Alpha-D-phosphohexomutase alpha/beta/alpha domain-containing protein</fullName>
    </recommendedName>
</protein>
<feature type="region of interest" description="Disordered" evidence="3">
    <location>
        <begin position="1"/>
        <end position="49"/>
    </location>
</feature>
<reference evidence="5" key="2">
    <citation type="journal article" date="2014" name="Nature">
        <title>The genome of Eucalyptus grandis.</title>
        <authorList>
            <person name="Myburg A.A."/>
            <person name="Grattapaglia D."/>
            <person name="Tuskan G.A."/>
            <person name="Hellsten U."/>
            <person name="Hayes R.D."/>
            <person name="Grimwood J."/>
            <person name="Jenkins J."/>
            <person name="Lindquist E."/>
            <person name="Tice H."/>
            <person name="Bauer D."/>
            <person name="Goodstein D.M."/>
            <person name="Dubchak I."/>
            <person name="Poliakov A."/>
            <person name="Mizrachi E."/>
            <person name="Kullan A.R."/>
            <person name="Hussey S.G."/>
            <person name="Pinard D."/>
            <person name="van der Merwe K."/>
            <person name="Singh P."/>
            <person name="van Jaarsveld I."/>
            <person name="Silva-Junior O.B."/>
            <person name="Togawa R.C."/>
            <person name="Pappas M.R."/>
            <person name="Faria D.A."/>
            <person name="Sansaloni C.P."/>
            <person name="Petroli C.D."/>
            <person name="Yang X."/>
            <person name="Ranjan P."/>
            <person name="Tschaplinski T.J."/>
            <person name="Ye C.Y."/>
            <person name="Li T."/>
            <person name="Sterck L."/>
            <person name="Vanneste K."/>
            <person name="Murat F."/>
            <person name="Soler M."/>
            <person name="Clemente H.S."/>
            <person name="Saidi N."/>
            <person name="Cassan-Wang H."/>
            <person name="Dunand C."/>
            <person name="Hefer C.A."/>
            <person name="Bornberg-Bauer E."/>
            <person name="Kersting A.R."/>
            <person name="Vining K."/>
            <person name="Amarasinghe V."/>
            <person name="Ranik M."/>
            <person name="Naithani S."/>
            <person name="Elser J."/>
            <person name="Boyd A.E."/>
            <person name="Liston A."/>
            <person name="Spatafora J.W."/>
            <person name="Dharmwardhana P."/>
            <person name="Raja R."/>
            <person name="Sullivan C."/>
            <person name="Romanel E."/>
            <person name="Alves-Ferreira M."/>
            <person name="Kulheim C."/>
            <person name="Foley W."/>
            <person name="Carocha V."/>
            <person name="Paiva J."/>
            <person name="Kudrna D."/>
            <person name="Brommonschenkel S.H."/>
            <person name="Pasquali G."/>
            <person name="Byrne M."/>
            <person name="Rigault P."/>
            <person name="Tibbits J."/>
            <person name="Spokevicius A."/>
            <person name="Jones R.C."/>
            <person name="Steane D.A."/>
            <person name="Vaillancourt R.E."/>
            <person name="Potts B.M."/>
            <person name="Joubert F."/>
            <person name="Barry K."/>
            <person name="Pappas G.J."/>
            <person name="Strauss S.H."/>
            <person name="Jaiswal P."/>
            <person name="Grima-Pettenati J."/>
            <person name="Salse J."/>
            <person name="Van de Peer Y."/>
            <person name="Rokhsar D.S."/>
            <person name="Schmutz J."/>
        </authorList>
    </citation>
    <scope>NUCLEOTIDE SEQUENCE</scope>
    <source>
        <tissue evidence="5">Leaf extractions</tissue>
    </source>
</reference>
<reference evidence="6" key="1">
    <citation type="submission" date="2013-07" db="EMBL/GenBank/DDBJ databases">
        <title>The genome of Eucalyptus grandis.</title>
        <authorList>
            <person name="Schmutz J."/>
            <person name="Hayes R."/>
            <person name="Myburg A."/>
            <person name="Tuskan G."/>
            <person name="Grattapaglia D."/>
            <person name="Rokhsar D.S."/>
        </authorList>
    </citation>
    <scope>NUCLEOTIDE SEQUENCE</scope>
    <source>
        <tissue evidence="6">Leaf extractions</tissue>
    </source>
</reference>
<dbReference type="Gramene" id="KCW44627">
    <property type="protein sequence ID" value="KCW44627"/>
    <property type="gene ID" value="EUGRSUZ_L01855"/>
</dbReference>
<dbReference type="PANTHER" id="PTHR42946:SF2">
    <property type="entry name" value="PHOSPHOGLUCOMUTASE (ALPHA-D-GLUCOSE-1,6-BISPHOSPHATE-DEPENDENT)"/>
    <property type="match status" value="1"/>
</dbReference>
<reference evidence="5" key="3">
    <citation type="submission" date="2023-04" db="EMBL/GenBank/DDBJ databases">
        <title>WGS assembly of Eucalyptus grandis.</title>
        <authorList>
            <person name="Myburg A."/>
            <person name="Grattapaglia D."/>
            <person name="Tuskan G."/>
            <person name="Hellsten U."/>
            <person name="Hayes R."/>
            <person name="Grimwood J."/>
            <person name="Jenkins J."/>
            <person name="Lindquist E."/>
            <person name="Tice H."/>
            <person name="Bauer D."/>
            <person name="Goodstein D."/>
            <person name="Dubchak I."/>
            <person name="Poliakov A."/>
            <person name="Mizrachi E."/>
            <person name="Kullan A."/>
            <person name="Hussey S."/>
            <person name="Pinard D."/>
            <person name="Van D."/>
            <person name="Singh P."/>
            <person name="Van J."/>
            <person name="Silva-Junior O."/>
            <person name="Togawa R."/>
            <person name="Pappas M."/>
            <person name="Faria D."/>
            <person name="Sansaloni C."/>
            <person name="Petroli C."/>
            <person name="Yang X."/>
            <person name="Ranjan P."/>
            <person name="Tschaplinski T."/>
            <person name="Ye C."/>
            <person name="Li T."/>
            <person name="Sterck L."/>
            <person name="Vanneste K."/>
            <person name="Murat F."/>
            <person name="Soler M."/>
            <person name="Clemente H."/>
            <person name="Saidi N."/>
            <person name="Cassan-Wang H."/>
            <person name="Dunand C."/>
            <person name="Hefer C."/>
            <person name="Bornberg-Bauer E."/>
            <person name="Kersting A."/>
            <person name="Vining K."/>
            <person name="Amarasinghe V."/>
            <person name="Ranik M."/>
            <person name="Naithani S."/>
            <person name="Elser J."/>
            <person name="Boyd A."/>
            <person name="Liston A."/>
            <person name="Spatafora J."/>
            <person name="Dharmwardhana P."/>
            <person name="Raja R."/>
            <person name="Sullivan C."/>
            <person name="Romanel E."/>
            <person name="Alves-Ferreira M."/>
            <person name="Kulheim C."/>
            <person name="Foley W."/>
            <person name="Carocha V."/>
            <person name="Paiva J."/>
            <person name="Kudrna D."/>
            <person name="Brommonschenkel S."/>
            <person name="Pasquali G."/>
            <person name="Byrne M."/>
            <person name="Rigault P."/>
            <person name="Tibbits J."/>
            <person name="Spokevicius A."/>
            <person name="Jones R."/>
            <person name="Steane D."/>
            <person name="Vaillancourt R."/>
            <person name="Potts B."/>
            <person name="Joubert F."/>
            <person name="Barry K."/>
            <person name="Pappas G."/>
            <person name="Strauss S."/>
            <person name="Jaiswal P."/>
            <person name="Grima-Pettenati J."/>
            <person name="Salse J."/>
            <person name="Van D."/>
            <person name="Rokhsar D."/>
            <person name="Schmutz J."/>
        </authorList>
    </citation>
    <scope>NUCLEOTIDE SEQUENCE</scope>
    <source>
        <tissue evidence="5">Leaf extractions</tissue>
    </source>
</reference>
<dbReference type="EMBL" id="KK199161">
    <property type="protein sequence ID" value="KCW44627.1"/>
    <property type="molecule type" value="Genomic_DNA"/>
</dbReference>
<keyword evidence="2" id="KW-0597">Phosphoprotein</keyword>
<evidence type="ECO:0000256" key="1">
    <source>
        <dbReference type="ARBA" id="ARBA00001946"/>
    </source>
</evidence>
<keyword evidence="7" id="KW-1185">Reference proteome</keyword>
<accession>A0A058ZS60</accession>
<dbReference type="InParanoid" id="A0A058ZS60"/>
<feature type="compositionally biased region" description="Basic and acidic residues" evidence="3">
    <location>
        <begin position="28"/>
        <end position="37"/>
    </location>
</feature>
<dbReference type="GO" id="GO:0004615">
    <property type="term" value="F:phosphomannomutase activity"/>
    <property type="evidence" value="ECO:0000318"/>
    <property type="project" value="GO_Central"/>
</dbReference>
<name>A0A058ZS60_EUCGR</name>
<evidence type="ECO:0000313" key="6">
    <source>
        <dbReference type="EMBL" id="KCW44627.1"/>
    </source>
</evidence>
<dbReference type="Proteomes" id="UP000030711">
    <property type="component" value="Unassembled WGS sequence"/>
</dbReference>
<dbReference type="InterPro" id="IPR016055">
    <property type="entry name" value="A-D-PHexomutase_a/b/a-I/II/III"/>
</dbReference>
<evidence type="ECO:0000259" key="4">
    <source>
        <dbReference type="Pfam" id="PF02880"/>
    </source>
</evidence>
<evidence type="ECO:0000256" key="2">
    <source>
        <dbReference type="ARBA" id="ARBA00022553"/>
    </source>
</evidence>
<gene>
    <name evidence="6" type="ORF">EUGRSUZ_L01855</name>
</gene>
<dbReference type="Gene3D" id="3.40.120.10">
    <property type="entry name" value="Alpha-D-Glucose-1,6-Bisphosphate, subunit A, domain 3"/>
    <property type="match status" value="1"/>
</dbReference>